<gene>
    <name evidence="1" type="ORF">STVIR_3259</name>
</gene>
<dbReference type="AlphaFoldDB" id="L8PI55"/>
<dbReference type="EMBL" id="AMLP01000102">
    <property type="protein sequence ID" value="ELS55914.1"/>
    <property type="molecule type" value="Genomic_DNA"/>
</dbReference>
<accession>L8PI55</accession>
<dbReference type="Proteomes" id="UP000011205">
    <property type="component" value="Unassembled WGS sequence"/>
</dbReference>
<evidence type="ECO:0000313" key="1">
    <source>
        <dbReference type="EMBL" id="ELS55914.1"/>
    </source>
</evidence>
<sequence>MEFDAAIRKGNARANATGNRLLGQAFLHRSRIPLSEAPIDHVTAAEWAALQQELGTEEASQQLEEGVTDGCSPWTCRGEIAATQDDFGLAT</sequence>
<protein>
    <submittedName>
        <fullName evidence="1">Uncharacterized protein</fullName>
    </submittedName>
</protein>
<dbReference type="PATRIC" id="fig|1160705.3.peg.3234"/>
<organism evidence="1 2">
    <name type="scientific">Streptomyces viridochromogenes Tue57</name>
    <dbReference type="NCBI Taxonomy" id="1160705"/>
    <lineage>
        <taxon>Bacteria</taxon>
        <taxon>Bacillati</taxon>
        <taxon>Actinomycetota</taxon>
        <taxon>Actinomycetes</taxon>
        <taxon>Kitasatosporales</taxon>
        <taxon>Streptomycetaceae</taxon>
        <taxon>Streptomyces</taxon>
    </lineage>
</organism>
<reference evidence="1 2" key="1">
    <citation type="journal article" date="2013" name="Genome Announc.">
        <title>Draft Genome Sequence of Streptomyces viridochromogenes Strain Tu57, Producer of Avilamycin.</title>
        <authorList>
            <person name="Gruning B.A."/>
            <person name="Erxleben A."/>
            <person name="Hahnlein A."/>
            <person name="Gunther S."/>
        </authorList>
    </citation>
    <scope>NUCLEOTIDE SEQUENCE [LARGE SCALE GENOMIC DNA]</scope>
    <source>
        <strain evidence="1 2">Tue57</strain>
    </source>
</reference>
<proteinExistence type="predicted"/>
<name>L8PI55_STRVR</name>
<evidence type="ECO:0000313" key="2">
    <source>
        <dbReference type="Proteomes" id="UP000011205"/>
    </source>
</evidence>
<comment type="caution">
    <text evidence="1">The sequence shown here is derived from an EMBL/GenBank/DDBJ whole genome shotgun (WGS) entry which is preliminary data.</text>
</comment>